<reference evidence="2" key="1">
    <citation type="submission" date="2016-10" db="EMBL/GenBank/DDBJ databases">
        <title>CRISPR-Cas defence system in Roseofilum reptotaenium: evidence of a bacteriophage-cyanobacterium arms race in the coral black band disease.</title>
        <authorList>
            <person name="Buerger P."/>
            <person name="Wood-Charlson E.M."/>
            <person name="Weynberg K.D."/>
            <person name="Willis B."/>
            <person name="Van Oppen M.J."/>
        </authorList>
    </citation>
    <scope>NUCLEOTIDE SEQUENCE [LARGE SCALE GENOMIC DNA]</scope>
    <source>
        <strain evidence="2">AO1-A</strain>
    </source>
</reference>
<dbReference type="STRING" id="1925591.BI308_12580"/>
<accession>A0A1L9QR62</accession>
<comment type="caution">
    <text evidence="2">The sequence shown here is derived from an EMBL/GenBank/DDBJ whole genome shotgun (WGS) entry which is preliminary data.</text>
</comment>
<dbReference type="Proteomes" id="UP000183940">
    <property type="component" value="Unassembled WGS sequence"/>
</dbReference>
<sequence length="341" mass="39736">MALKDEWRSQREQRQTETRWRSEAVQTQIKTLNDQRQAATVQLQNQLRQFRTTLAQAEAARRFQGQQQQTARQTYTQDLQDSIEDFLETCTTERFLMSDQIATTLQETMERLQTETRNLLKTARQSRQQRYGDLQEDLAEFIEDLHLQMDSYRQNLEQKRQERIAEIQTRKTEVKKTLQDNRQQQQESYQVLQGELDEFIQSLQAYRQNLYQAVWGDPPVAVPAPAIKPKPIFRSKRSISIAKRATPKPAVALPKPVPITVPPLTPPPTPEQVLQKADKKNVNYLSTEEEQVYNFLRKAPASRLTVIEEALGINRVQAVDTLRSLIKKGMVTQRDRLYSVL</sequence>
<dbReference type="EMBL" id="MLAW01000020">
    <property type="protein sequence ID" value="OJJ25180.1"/>
    <property type="molecule type" value="Genomic_DNA"/>
</dbReference>
<keyword evidence="1" id="KW-0175">Coiled coil</keyword>
<evidence type="ECO:0000256" key="1">
    <source>
        <dbReference type="SAM" id="Coils"/>
    </source>
</evidence>
<feature type="coiled-coil region" evidence="1">
    <location>
        <begin position="102"/>
        <end position="209"/>
    </location>
</feature>
<evidence type="ECO:0000313" key="2">
    <source>
        <dbReference type="EMBL" id="OJJ25180.1"/>
    </source>
</evidence>
<protein>
    <recommendedName>
        <fullName evidence="4">Gas vesicle protein GvpC</fullName>
    </recommendedName>
</protein>
<dbReference type="SUPFAM" id="SSF58113">
    <property type="entry name" value="Apolipoprotein A-I"/>
    <property type="match status" value="1"/>
</dbReference>
<name>A0A1L9QR62_9CYAN</name>
<organism evidence="2 3">
    <name type="scientific">Roseofilum reptotaenium AO1-A</name>
    <dbReference type="NCBI Taxonomy" id="1925591"/>
    <lineage>
        <taxon>Bacteria</taxon>
        <taxon>Bacillati</taxon>
        <taxon>Cyanobacteriota</taxon>
        <taxon>Cyanophyceae</taxon>
        <taxon>Desertifilales</taxon>
        <taxon>Desertifilaceae</taxon>
        <taxon>Roseofilum</taxon>
    </lineage>
</organism>
<gene>
    <name evidence="2" type="ORF">BI308_12580</name>
</gene>
<feature type="coiled-coil region" evidence="1">
    <location>
        <begin position="29"/>
        <end position="60"/>
    </location>
</feature>
<dbReference type="AlphaFoldDB" id="A0A1L9QR62"/>
<evidence type="ECO:0008006" key="4">
    <source>
        <dbReference type="Google" id="ProtNLM"/>
    </source>
</evidence>
<keyword evidence="3" id="KW-1185">Reference proteome</keyword>
<evidence type="ECO:0000313" key="3">
    <source>
        <dbReference type="Proteomes" id="UP000183940"/>
    </source>
</evidence>
<proteinExistence type="predicted"/>